<dbReference type="Gene3D" id="2.30.42.10">
    <property type="match status" value="1"/>
</dbReference>
<dbReference type="InterPro" id="IPR036034">
    <property type="entry name" value="PDZ_sf"/>
</dbReference>
<dbReference type="InterPro" id="IPR005151">
    <property type="entry name" value="Tail-specific_protease"/>
</dbReference>
<dbReference type="PROSITE" id="PS50106">
    <property type="entry name" value="PDZ"/>
    <property type="match status" value="1"/>
</dbReference>
<evidence type="ECO:0000259" key="2">
    <source>
        <dbReference type="PROSITE" id="PS50106"/>
    </source>
</evidence>
<dbReference type="InterPro" id="IPR041489">
    <property type="entry name" value="PDZ_6"/>
</dbReference>
<dbReference type="SUPFAM" id="SSF52096">
    <property type="entry name" value="ClpP/crotonase"/>
    <property type="match status" value="1"/>
</dbReference>
<feature type="domain" description="PDZ" evidence="2">
    <location>
        <begin position="89"/>
        <end position="147"/>
    </location>
</feature>
<reference evidence="3 4" key="1">
    <citation type="submission" date="2016-10" db="EMBL/GenBank/DDBJ databases">
        <authorList>
            <person name="de Groot N.N."/>
        </authorList>
    </citation>
    <scope>NUCLEOTIDE SEQUENCE [LARGE SCALE GENOMIC DNA]</scope>
    <source>
        <strain evidence="3 4">S5-249</strain>
    </source>
</reference>
<dbReference type="GO" id="GO:0008236">
    <property type="term" value="F:serine-type peptidase activity"/>
    <property type="evidence" value="ECO:0007669"/>
    <property type="project" value="InterPro"/>
</dbReference>
<dbReference type="Gene3D" id="3.90.226.10">
    <property type="entry name" value="2-enoyl-CoA Hydratase, Chain A, domain 1"/>
    <property type="match status" value="1"/>
</dbReference>
<dbReference type="CDD" id="cd07562">
    <property type="entry name" value="Peptidase_S41_TRI"/>
    <property type="match status" value="1"/>
</dbReference>
<feature type="signal peptide" evidence="1">
    <location>
        <begin position="1"/>
        <end position="22"/>
    </location>
</feature>
<proteinExistence type="predicted"/>
<protein>
    <submittedName>
        <fullName evidence="3">C-terminal processing protease CtpA/Prc, contains a PDZ domain</fullName>
    </submittedName>
</protein>
<dbReference type="GO" id="GO:0006508">
    <property type="term" value="P:proteolysis"/>
    <property type="evidence" value="ECO:0007669"/>
    <property type="project" value="UniProtKB-KW"/>
</dbReference>
<keyword evidence="1" id="KW-0732">Signal</keyword>
<accession>A0A1I6JVX8</accession>
<keyword evidence="4" id="KW-1185">Reference proteome</keyword>
<dbReference type="Proteomes" id="UP000198824">
    <property type="component" value="Unassembled WGS sequence"/>
</dbReference>
<name>A0A1I6JVX8_9SPHN</name>
<dbReference type="PANTHER" id="PTHR32060:SF30">
    <property type="entry name" value="CARBOXY-TERMINAL PROCESSING PROTEASE CTPA"/>
    <property type="match status" value="1"/>
</dbReference>
<dbReference type="SMART" id="SM00245">
    <property type="entry name" value="TSPc"/>
    <property type="match status" value="1"/>
</dbReference>
<keyword evidence="3" id="KW-0645">Protease</keyword>
<dbReference type="AlphaFoldDB" id="A0A1I6JVX8"/>
<dbReference type="InterPro" id="IPR029045">
    <property type="entry name" value="ClpP/crotonase-like_dom_sf"/>
</dbReference>
<dbReference type="GO" id="GO:0007165">
    <property type="term" value="P:signal transduction"/>
    <property type="evidence" value="ECO:0007669"/>
    <property type="project" value="TreeGrafter"/>
</dbReference>
<dbReference type="GO" id="GO:0004175">
    <property type="term" value="F:endopeptidase activity"/>
    <property type="evidence" value="ECO:0007669"/>
    <property type="project" value="TreeGrafter"/>
</dbReference>
<dbReference type="STRING" id="1166337.SAMN05192580_0963"/>
<sequence>MKAGAAALAALLLIGAAPIDPAATFDRVWETVERRYWNVDRLGERWEAARIRWRPQALAARDDAALYRALDGLLREVGDSHVFARDPTEVRFQAPDRDEAAEDGAFGFSSDAAPGGWTVFAVDPGGPAARAGVQIGWRLVSVDGRPVDQHWHARIGQRATLGFLDDGGRPRSLTLTAERLPDPAPRRSALLADGVIHLTLDTFERGADRWIRDEIEQAQPRAVVLDLRENYGGEAIAIARVAGAFFAEKRTLLVRQGRGKATDVPILGYGSRSWTGPLAVLVGPRSASGAELLAALVAESGRGATLGERTSGAVTGATLYDLPGGGQLSVAVFDIRTAGGTRLEGRGFTPAQIVRPTIAQLRAGNDPVLAAALASLRRS</sequence>
<organism evidence="3 4">
    <name type="scientific">Sphingomonas jatrophae</name>
    <dbReference type="NCBI Taxonomy" id="1166337"/>
    <lineage>
        <taxon>Bacteria</taxon>
        <taxon>Pseudomonadati</taxon>
        <taxon>Pseudomonadota</taxon>
        <taxon>Alphaproteobacteria</taxon>
        <taxon>Sphingomonadales</taxon>
        <taxon>Sphingomonadaceae</taxon>
        <taxon>Sphingomonas</taxon>
    </lineage>
</organism>
<feature type="chain" id="PRO_5011688200" evidence="1">
    <location>
        <begin position="23"/>
        <end position="379"/>
    </location>
</feature>
<dbReference type="RefSeq" id="WP_131819180.1">
    <property type="nucleotide sequence ID" value="NZ_FOZG01000001.1"/>
</dbReference>
<dbReference type="GO" id="GO:0030288">
    <property type="term" value="C:outer membrane-bounded periplasmic space"/>
    <property type="evidence" value="ECO:0007669"/>
    <property type="project" value="TreeGrafter"/>
</dbReference>
<keyword evidence="3" id="KW-0378">Hydrolase</keyword>
<dbReference type="EMBL" id="FOZG01000001">
    <property type="protein sequence ID" value="SFR83096.1"/>
    <property type="molecule type" value="Genomic_DNA"/>
</dbReference>
<dbReference type="Pfam" id="PF03572">
    <property type="entry name" value="Peptidase_S41"/>
    <property type="match status" value="1"/>
</dbReference>
<gene>
    <name evidence="3" type="ORF">SAMN05192580_0963</name>
</gene>
<evidence type="ECO:0000313" key="3">
    <source>
        <dbReference type="EMBL" id="SFR83096.1"/>
    </source>
</evidence>
<dbReference type="Gene3D" id="3.30.750.44">
    <property type="match status" value="1"/>
</dbReference>
<evidence type="ECO:0000313" key="4">
    <source>
        <dbReference type="Proteomes" id="UP000198824"/>
    </source>
</evidence>
<evidence type="ECO:0000256" key="1">
    <source>
        <dbReference type="SAM" id="SignalP"/>
    </source>
</evidence>
<dbReference type="SUPFAM" id="SSF50156">
    <property type="entry name" value="PDZ domain-like"/>
    <property type="match status" value="1"/>
</dbReference>
<dbReference type="PANTHER" id="PTHR32060">
    <property type="entry name" value="TAIL-SPECIFIC PROTEASE"/>
    <property type="match status" value="1"/>
</dbReference>
<dbReference type="InterPro" id="IPR001478">
    <property type="entry name" value="PDZ"/>
</dbReference>
<dbReference type="OrthoDB" id="9758793at2"/>
<dbReference type="Pfam" id="PF17820">
    <property type="entry name" value="PDZ_6"/>
    <property type="match status" value="1"/>
</dbReference>